<feature type="signal peptide" evidence="1">
    <location>
        <begin position="1"/>
        <end position="24"/>
    </location>
</feature>
<evidence type="ECO:0000256" key="1">
    <source>
        <dbReference type="SAM" id="SignalP"/>
    </source>
</evidence>
<dbReference type="AlphaFoldDB" id="B4MD58"/>
<dbReference type="OMA" id="RNAWQSM"/>
<gene>
    <name evidence="2" type="primary">Dvir\GJ15369</name>
    <name evidence="2" type="ORF">Dvir_GJ15369</name>
</gene>
<accession>B4MD58</accession>
<dbReference type="InParanoid" id="B4MD58"/>
<name>B4MD58_DROVI</name>
<dbReference type="KEGG" id="dvi:6635425"/>
<evidence type="ECO:0000313" key="3">
    <source>
        <dbReference type="Proteomes" id="UP000008792"/>
    </source>
</evidence>
<organism evidence="2 3">
    <name type="scientific">Drosophila virilis</name>
    <name type="common">Fruit fly</name>
    <dbReference type="NCBI Taxonomy" id="7244"/>
    <lineage>
        <taxon>Eukaryota</taxon>
        <taxon>Metazoa</taxon>
        <taxon>Ecdysozoa</taxon>
        <taxon>Arthropoda</taxon>
        <taxon>Hexapoda</taxon>
        <taxon>Insecta</taxon>
        <taxon>Pterygota</taxon>
        <taxon>Neoptera</taxon>
        <taxon>Endopterygota</taxon>
        <taxon>Diptera</taxon>
        <taxon>Brachycera</taxon>
        <taxon>Muscomorpha</taxon>
        <taxon>Ephydroidea</taxon>
        <taxon>Drosophilidae</taxon>
        <taxon>Drosophila</taxon>
    </lineage>
</organism>
<sequence length="103" mass="11792">MISTWRSVFGCVLGLAMLIWLARCQEDLELDYSNEYDDVRPQLSYPDEPRLDTRLAAAAEQLGQSIRNAWQSMADSFRSYFEELRHVFADGAEDNAETLPLSN</sequence>
<keyword evidence="1" id="KW-0732">Signal</keyword>
<dbReference type="HOGENOM" id="CLU_2123671_0_0_1"/>
<dbReference type="eggNOG" id="ENOG502T7W9">
    <property type="taxonomic scope" value="Eukaryota"/>
</dbReference>
<dbReference type="EMBL" id="CH940660">
    <property type="protein sequence ID" value="EDW58130.1"/>
    <property type="molecule type" value="Genomic_DNA"/>
</dbReference>
<feature type="chain" id="PRO_5002817708" description="Secreted protein" evidence="1">
    <location>
        <begin position="25"/>
        <end position="103"/>
    </location>
</feature>
<proteinExistence type="predicted"/>
<protein>
    <recommendedName>
        <fullName evidence="4">Secreted protein</fullName>
    </recommendedName>
</protein>
<evidence type="ECO:0000313" key="2">
    <source>
        <dbReference type="EMBL" id="EDW58130.1"/>
    </source>
</evidence>
<dbReference type="OrthoDB" id="7845654at2759"/>
<dbReference type="Proteomes" id="UP000008792">
    <property type="component" value="Unassembled WGS sequence"/>
</dbReference>
<keyword evidence="3" id="KW-1185">Reference proteome</keyword>
<dbReference type="PhylomeDB" id="B4MD58"/>
<evidence type="ECO:0008006" key="4">
    <source>
        <dbReference type="Google" id="ProtNLM"/>
    </source>
</evidence>
<reference evidence="2 3" key="1">
    <citation type="journal article" date="2007" name="Nature">
        <title>Evolution of genes and genomes on the Drosophila phylogeny.</title>
        <authorList>
            <consortium name="Drosophila 12 Genomes Consortium"/>
            <person name="Clark A.G."/>
            <person name="Eisen M.B."/>
            <person name="Smith D.R."/>
            <person name="Bergman C.M."/>
            <person name="Oliver B."/>
            <person name="Markow T.A."/>
            <person name="Kaufman T.C."/>
            <person name="Kellis M."/>
            <person name="Gelbart W."/>
            <person name="Iyer V.N."/>
            <person name="Pollard D.A."/>
            <person name="Sackton T.B."/>
            <person name="Larracuente A.M."/>
            <person name="Singh N.D."/>
            <person name="Abad J.P."/>
            <person name="Abt D.N."/>
            <person name="Adryan B."/>
            <person name="Aguade M."/>
            <person name="Akashi H."/>
            <person name="Anderson W.W."/>
            <person name="Aquadro C.F."/>
            <person name="Ardell D.H."/>
            <person name="Arguello R."/>
            <person name="Artieri C.G."/>
            <person name="Barbash D.A."/>
            <person name="Barker D."/>
            <person name="Barsanti P."/>
            <person name="Batterham P."/>
            <person name="Batzoglou S."/>
            <person name="Begun D."/>
            <person name="Bhutkar A."/>
            <person name="Blanco E."/>
            <person name="Bosak S.A."/>
            <person name="Bradley R.K."/>
            <person name="Brand A.D."/>
            <person name="Brent M.R."/>
            <person name="Brooks A.N."/>
            <person name="Brown R.H."/>
            <person name="Butlin R.K."/>
            <person name="Caggese C."/>
            <person name="Calvi B.R."/>
            <person name="Bernardo de Carvalho A."/>
            <person name="Caspi A."/>
            <person name="Castrezana S."/>
            <person name="Celniker S.E."/>
            <person name="Chang J.L."/>
            <person name="Chapple C."/>
            <person name="Chatterji S."/>
            <person name="Chinwalla A."/>
            <person name="Civetta A."/>
            <person name="Clifton S.W."/>
            <person name="Comeron J.M."/>
            <person name="Costello J.C."/>
            <person name="Coyne J.A."/>
            <person name="Daub J."/>
            <person name="David R.G."/>
            <person name="Delcher A.L."/>
            <person name="Delehaunty K."/>
            <person name="Do C.B."/>
            <person name="Ebling H."/>
            <person name="Edwards K."/>
            <person name="Eickbush T."/>
            <person name="Evans J.D."/>
            <person name="Filipski A."/>
            <person name="Findeiss S."/>
            <person name="Freyhult E."/>
            <person name="Fulton L."/>
            <person name="Fulton R."/>
            <person name="Garcia A.C."/>
            <person name="Gardiner A."/>
            <person name="Garfield D.A."/>
            <person name="Garvin B.E."/>
            <person name="Gibson G."/>
            <person name="Gilbert D."/>
            <person name="Gnerre S."/>
            <person name="Godfrey J."/>
            <person name="Good R."/>
            <person name="Gotea V."/>
            <person name="Gravely B."/>
            <person name="Greenberg A.J."/>
            <person name="Griffiths-Jones S."/>
            <person name="Gross S."/>
            <person name="Guigo R."/>
            <person name="Gustafson E.A."/>
            <person name="Haerty W."/>
            <person name="Hahn M.W."/>
            <person name="Halligan D.L."/>
            <person name="Halpern A.L."/>
            <person name="Halter G.M."/>
            <person name="Han M.V."/>
            <person name="Heger A."/>
            <person name="Hillier L."/>
            <person name="Hinrichs A.S."/>
            <person name="Holmes I."/>
            <person name="Hoskins R.A."/>
            <person name="Hubisz M.J."/>
            <person name="Hultmark D."/>
            <person name="Huntley M.A."/>
            <person name="Jaffe D.B."/>
            <person name="Jagadeeshan S."/>
            <person name="Jeck W.R."/>
            <person name="Johnson J."/>
            <person name="Jones C.D."/>
            <person name="Jordan W.C."/>
            <person name="Karpen G.H."/>
            <person name="Kataoka E."/>
            <person name="Keightley P.D."/>
            <person name="Kheradpour P."/>
            <person name="Kirkness E.F."/>
            <person name="Koerich L.B."/>
            <person name="Kristiansen K."/>
            <person name="Kudrna D."/>
            <person name="Kulathinal R.J."/>
            <person name="Kumar S."/>
            <person name="Kwok R."/>
            <person name="Lander E."/>
            <person name="Langley C.H."/>
            <person name="Lapoint R."/>
            <person name="Lazzaro B.P."/>
            <person name="Lee S.J."/>
            <person name="Levesque L."/>
            <person name="Li R."/>
            <person name="Lin C.F."/>
            <person name="Lin M.F."/>
            <person name="Lindblad-Toh K."/>
            <person name="Llopart A."/>
            <person name="Long M."/>
            <person name="Low L."/>
            <person name="Lozovsky E."/>
            <person name="Lu J."/>
            <person name="Luo M."/>
            <person name="Machado C.A."/>
            <person name="Makalowski W."/>
            <person name="Marzo M."/>
            <person name="Matsuda M."/>
            <person name="Matzkin L."/>
            <person name="McAllister B."/>
            <person name="McBride C.S."/>
            <person name="McKernan B."/>
            <person name="McKernan K."/>
            <person name="Mendez-Lago M."/>
            <person name="Minx P."/>
            <person name="Mollenhauer M.U."/>
            <person name="Montooth K."/>
            <person name="Mount S.M."/>
            <person name="Mu X."/>
            <person name="Myers E."/>
            <person name="Negre B."/>
            <person name="Newfeld S."/>
            <person name="Nielsen R."/>
            <person name="Noor M.A."/>
            <person name="O'Grady P."/>
            <person name="Pachter L."/>
            <person name="Papaceit M."/>
            <person name="Parisi M.J."/>
            <person name="Parisi M."/>
            <person name="Parts L."/>
            <person name="Pedersen J.S."/>
            <person name="Pesole G."/>
            <person name="Phillippy A.M."/>
            <person name="Ponting C.P."/>
            <person name="Pop M."/>
            <person name="Porcelli D."/>
            <person name="Powell J.R."/>
            <person name="Prohaska S."/>
            <person name="Pruitt K."/>
            <person name="Puig M."/>
            <person name="Quesneville H."/>
            <person name="Ram K.R."/>
            <person name="Rand D."/>
            <person name="Rasmussen M.D."/>
            <person name="Reed L.K."/>
            <person name="Reenan R."/>
            <person name="Reily A."/>
            <person name="Remington K.A."/>
            <person name="Rieger T.T."/>
            <person name="Ritchie M.G."/>
            <person name="Robin C."/>
            <person name="Rogers Y.H."/>
            <person name="Rohde C."/>
            <person name="Rozas J."/>
            <person name="Rubenfield M.J."/>
            <person name="Ruiz A."/>
            <person name="Russo S."/>
            <person name="Salzberg S.L."/>
            <person name="Sanchez-Gracia A."/>
            <person name="Saranga D.J."/>
            <person name="Sato H."/>
            <person name="Schaeffer S.W."/>
            <person name="Schatz M.C."/>
            <person name="Schlenke T."/>
            <person name="Schwartz R."/>
            <person name="Segarra C."/>
            <person name="Singh R.S."/>
            <person name="Sirot L."/>
            <person name="Sirota M."/>
            <person name="Sisneros N.B."/>
            <person name="Smith C.D."/>
            <person name="Smith T.F."/>
            <person name="Spieth J."/>
            <person name="Stage D.E."/>
            <person name="Stark A."/>
            <person name="Stephan W."/>
            <person name="Strausberg R.L."/>
            <person name="Strempel S."/>
            <person name="Sturgill D."/>
            <person name="Sutton G."/>
            <person name="Sutton G.G."/>
            <person name="Tao W."/>
            <person name="Teichmann S."/>
            <person name="Tobari Y.N."/>
            <person name="Tomimura Y."/>
            <person name="Tsolas J.M."/>
            <person name="Valente V.L."/>
            <person name="Venter E."/>
            <person name="Venter J.C."/>
            <person name="Vicario S."/>
            <person name="Vieira F.G."/>
            <person name="Vilella A.J."/>
            <person name="Villasante A."/>
            <person name="Walenz B."/>
            <person name="Wang J."/>
            <person name="Wasserman M."/>
            <person name="Watts T."/>
            <person name="Wilson D."/>
            <person name="Wilson R.K."/>
            <person name="Wing R.A."/>
            <person name="Wolfner M.F."/>
            <person name="Wong A."/>
            <person name="Wong G.K."/>
            <person name="Wu C.I."/>
            <person name="Wu G."/>
            <person name="Yamamoto D."/>
            <person name="Yang H.P."/>
            <person name="Yang S.P."/>
            <person name="Yorke J.A."/>
            <person name="Yoshida K."/>
            <person name="Zdobnov E."/>
            <person name="Zhang P."/>
            <person name="Zhang Y."/>
            <person name="Zimin A.V."/>
            <person name="Baldwin J."/>
            <person name="Abdouelleil A."/>
            <person name="Abdulkadir J."/>
            <person name="Abebe A."/>
            <person name="Abera B."/>
            <person name="Abreu J."/>
            <person name="Acer S.C."/>
            <person name="Aftuck L."/>
            <person name="Alexander A."/>
            <person name="An P."/>
            <person name="Anderson E."/>
            <person name="Anderson S."/>
            <person name="Arachi H."/>
            <person name="Azer M."/>
            <person name="Bachantsang P."/>
            <person name="Barry A."/>
            <person name="Bayul T."/>
            <person name="Berlin A."/>
            <person name="Bessette D."/>
            <person name="Bloom T."/>
            <person name="Blye J."/>
            <person name="Boguslavskiy L."/>
            <person name="Bonnet C."/>
            <person name="Boukhgalter B."/>
            <person name="Bourzgui I."/>
            <person name="Brown A."/>
            <person name="Cahill P."/>
            <person name="Channer S."/>
            <person name="Cheshatsang Y."/>
            <person name="Chuda L."/>
            <person name="Citroen M."/>
            <person name="Collymore A."/>
            <person name="Cooke P."/>
            <person name="Costello M."/>
            <person name="D'Aco K."/>
            <person name="Daza R."/>
            <person name="De Haan G."/>
            <person name="DeGray S."/>
            <person name="DeMaso C."/>
            <person name="Dhargay N."/>
            <person name="Dooley K."/>
            <person name="Dooley E."/>
            <person name="Doricent M."/>
            <person name="Dorje P."/>
            <person name="Dorjee K."/>
            <person name="Dupes A."/>
            <person name="Elong R."/>
            <person name="Falk J."/>
            <person name="Farina A."/>
            <person name="Faro S."/>
            <person name="Ferguson D."/>
            <person name="Fisher S."/>
            <person name="Foley C.D."/>
            <person name="Franke A."/>
            <person name="Friedrich D."/>
            <person name="Gadbois L."/>
            <person name="Gearin G."/>
            <person name="Gearin C.R."/>
            <person name="Giannoukos G."/>
            <person name="Goode T."/>
            <person name="Graham J."/>
            <person name="Grandbois E."/>
            <person name="Grewal S."/>
            <person name="Gyaltsen K."/>
            <person name="Hafez N."/>
            <person name="Hagos B."/>
            <person name="Hall J."/>
            <person name="Henson C."/>
            <person name="Hollinger A."/>
            <person name="Honan T."/>
            <person name="Huard M.D."/>
            <person name="Hughes L."/>
            <person name="Hurhula B."/>
            <person name="Husby M.E."/>
            <person name="Kamat A."/>
            <person name="Kanga B."/>
            <person name="Kashin S."/>
            <person name="Khazanovich D."/>
            <person name="Kisner P."/>
            <person name="Lance K."/>
            <person name="Lara M."/>
            <person name="Lee W."/>
            <person name="Lennon N."/>
            <person name="Letendre F."/>
            <person name="LeVine R."/>
            <person name="Lipovsky A."/>
            <person name="Liu X."/>
            <person name="Liu J."/>
            <person name="Liu S."/>
            <person name="Lokyitsang T."/>
            <person name="Lokyitsang Y."/>
            <person name="Lubonja R."/>
            <person name="Lui A."/>
            <person name="MacDonald P."/>
            <person name="Magnisalis V."/>
            <person name="Maru K."/>
            <person name="Matthews C."/>
            <person name="McCusker W."/>
            <person name="McDonough S."/>
            <person name="Mehta T."/>
            <person name="Meldrim J."/>
            <person name="Meneus L."/>
            <person name="Mihai O."/>
            <person name="Mihalev A."/>
            <person name="Mihova T."/>
            <person name="Mittelman R."/>
            <person name="Mlenga V."/>
            <person name="Montmayeur A."/>
            <person name="Mulrain L."/>
            <person name="Navidi A."/>
            <person name="Naylor J."/>
            <person name="Negash T."/>
            <person name="Nguyen T."/>
            <person name="Nguyen N."/>
            <person name="Nicol R."/>
            <person name="Norbu C."/>
            <person name="Norbu N."/>
            <person name="Novod N."/>
            <person name="O'Neill B."/>
            <person name="Osman S."/>
            <person name="Markiewicz E."/>
            <person name="Oyono O.L."/>
            <person name="Patti C."/>
            <person name="Phunkhang P."/>
            <person name="Pierre F."/>
            <person name="Priest M."/>
            <person name="Raghuraman S."/>
            <person name="Rege F."/>
            <person name="Reyes R."/>
            <person name="Rise C."/>
            <person name="Rogov P."/>
            <person name="Ross K."/>
            <person name="Ryan E."/>
            <person name="Settipalli S."/>
            <person name="Shea T."/>
            <person name="Sherpa N."/>
            <person name="Shi L."/>
            <person name="Shih D."/>
            <person name="Sparrow T."/>
            <person name="Spaulding J."/>
            <person name="Stalker J."/>
            <person name="Stange-Thomann N."/>
            <person name="Stavropoulos S."/>
            <person name="Stone C."/>
            <person name="Strader C."/>
            <person name="Tesfaye S."/>
            <person name="Thomson T."/>
            <person name="Thoulutsang Y."/>
            <person name="Thoulutsang D."/>
            <person name="Topham K."/>
            <person name="Topping I."/>
            <person name="Tsamla T."/>
            <person name="Vassiliev H."/>
            <person name="Vo A."/>
            <person name="Wangchuk T."/>
            <person name="Wangdi T."/>
            <person name="Weiand M."/>
            <person name="Wilkinson J."/>
            <person name="Wilson A."/>
            <person name="Yadav S."/>
            <person name="Young G."/>
            <person name="Yu Q."/>
            <person name="Zembek L."/>
            <person name="Zhong D."/>
            <person name="Zimmer A."/>
            <person name="Zwirko Z."/>
            <person name="Jaffe D.B."/>
            <person name="Alvarez P."/>
            <person name="Brockman W."/>
            <person name="Butler J."/>
            <person name="Chin C."/>
            <person name="Gnerre S."/>
            <person name="Grabherr M."/>
            <person name="Kleber M."/>
            <person name="Mauceli E."/>
            <person name="MacCallum I."/>
        </authorList>
    </citation>
    <scope>NUCLEOTIDE SEQUENCE [LARGE SCALE GENOMIC DNA]</scope>
    <source>
        <strain evidence="3">Tucson 15010-1051.87</strain>
    </source>
</reference>